<feature type="compositionally biased region" description="Polar residues" evidence="9">
    <location>
        <begin position="840"/>
        <end position="854"/>
    </location>
</feature>
<dbReference type="InterPro" id="IPR001878">
    <property type="entry name" value="Znf_CCHC"/>
</dbReference>
<feature type="compositionally biased region" description="Polar residues" evidence="9">
    <location>
        <begin position="1721"/>
        <end position="1739"/>
    </location>
</feature>
<feature type="region of interest" description="Disordered" evidence="9">
    <location>
        <begin position="839"/>
        <end position="922"/>
    </location>
</feature>
<feature type="region of interest" description="Disordered" evidence="9">
    <location>
        <begin position="1666"/>
        <end position="1795"/>
    </location>
</feature>
<protein>
    <submittedName>
        <fullName evidence="13">Uncharacterized protein</fullName>
    </submittedName>
</protein>
<dbReference type="GO" id="GO:0008270">
    <property type="term" value="F:zinc ion binding"/>
    <property type="evidence" value="ECO:0007669"/>
    <property type="project" value="UniProtKB-KW"/>
</dbReference>
<dbReference type="GO" id="GO:0015074">
    <property type="term" value="P:DNA integration"/>
    <property type="evidence" value="ECO:0007669"/>
    <property type="project" value="InterPro"/>
</dbReference>
<keyword evidence="10" id="KW-0812">Transmembrane</keyword>
<keyword evidence="3" id="KW-0540">Nuclease</keyword>
<evidence type="ECO:0000256" key="1">
    <source>
        <dbReference type="ARBA" id="ARBA00022679"/>
    </source>
</evidence>
<feature type="compositionally biased region" description="Basic and acidic residues" evidence="9">
    <location>
        <begin position="856"/>
        <end position="872"/>
    </location>
</feature>
<feature type="compositionally biased region" description="Polar residues" evidence="9">
    <location>
        <begin position="1122"/>
        <end position="1132"/>
    </location>
</feature>
<dbReference type="PROSITE" id="PS50158">
    <property type="entry name" value="ZF_CCHC"/>
    <property type="match status" value="1"/>
</dbReference>
<dbReference type="GO" id="GO:0004190">
    <property type="term" value="F:aspartic-type endopeptidase activity"/>
    <property type="evidence" value="ECO:0007669"/>
    <property type="project" value="InterPro"/>
</dbReference>
<dbReference type="InterPro" id="IPR001584">
    <property type="entry name" value="Integrase_cat-core"/>
</dbReference>
<keyword evidence="5" id="KW-0378">Hydrolase</keyword>
<feature type="compositionally biased region" description="Basic and acidic residues" evidence="9">
    <location>
        <begin position="1750"/>
        <end position="1767"/>
    </location>
</feature>
<keyword evidence="10" id="KW-1133">Transmembrane helix</keyword>
<feature type="region of interest" description="Disordered" evidence="9">
    <location>
        <begin position="2430"/>
        <end position="2509"/>
    </location>
</feature>
<evidence type="ECO:0000256" key="6">
    <source>
        <dbReference type="ARBA" id="ARBA00022918"/>
    </source>
</evidence>
<feature type="region of interest" description="Disordered" evidence="9">
    <location>
        <begin position="574"/>
        <end position="714"/>
    </location>
</feature>
<gene>
    <name evidence="13" type="ORF">AK812_SmicGene23834</name>
</gene>
<dbReference type="GO" id="GO:0004519">
    <property type="term" value="F:endonuclease activity"/>
    <property type="evidence" value="ECO:0007669"/>
    <property type="project" value="UniProtKB-KW"/>
</dbReference>
<keyword evidence="14" id="KW-1185">Reference proteome</keyword>
<keyword evidence="7" id="KW-0479">Metal-binding</keyword>
<feature type="compositionally biased region" description="Low complexity" evidence="9">
    <location>
        <begin position="873"/>
        <end position="887"/>
    </location>
</feature>
<sequence>MELAFAQWVCAFALVLTVVAILLVAVHRVWSPSHPLPIYLSRRLFAAHLFACLFMELPKAMVWLQLLSWTLALHVLYFGLCEKGARHVTRILHGPSFGGAHAMLLTYMFEQLTAPRQADEGIDSFWSVVWQFWLHCAPVLLHWADGMLNFKELQAAYSPPMTGGTTSIWDAGGLVPAMRFASSRSLLRAWSAAAGYFMLECAWSATTQVSRREFGVHKLLEVSSMEEVLRLAASLVAYSVFTHRLFTVPEAPAMSKQQKVARMRDGDLLTVAGARGGGFWESTAAHVGSFSRLPRGKGVEERFSAVEAFAADGSCKVDESEAAPNSAPLRREVELRCGVFVQRLNLVNIGHEVDSEEEQPQAETLCHGSHALALLVSLEELEAFFEKPVAFSAQGLSVSGCPSEHIAAATEERQREQISQAHHLKEAFCLYAMGHGQTESIMSPSAFGSPVQFLNLVTSFGGSCMGGLIVAEGFGGFSRSDQATDERRHPRPKFLNTRTRDTLLCGTADGMCARRQERFSVSRNKLTRGMNQRARSFGTTQLVDLMLECRGESQWDHPCDHELRQLYASEKEKRKIEPEIAPGTPCKDLSVSSIYEETSPQRSVDEQTEQAEQTPSPSPQVKVQAAAAGTTSEGIKQAQLLPERPSKPPPSRLRPPRPKPLQLACDESTFCRSPVANSPQKRPVSASLTSLPGREPADRERVSPGDVQSPPTPRLSAVLTAELFNGEDMDQISLWSRLEEGEETLCQPLPQTHVGNCSARSLSSVHEGDSLEISSLTAALDNSNADHDSFNHSRSSSPPHQKQQAVAASRTPPWPHGSPGDASTHMSELRRLRQEIESNHVASETCETSSQSQGPKPEEFKEDAQHSHEKPVQDSTTQTDETTTASAGEGEHLSKTADSPGEELSPAPGDEKSPGSDKGIPATCDVSVQKSMAYLAAELNALACKTVQRCMVPDHPLPLRDITNEMQDLPDKGLKSTETPRSAAKMDIANMRMQLEVQEQQRATAEQQLDECLSTYRMEQAKHTATKAALRESQREVLRLQSQVQFKETETQRLEMELQRCQSELGCVFAQAKQAQVQLKAQQAELAQVKLRLRSQNSNERLSRTRPLQRAGGPPAAEQEPKASSGSISQLTHDPVDNANVADVAESTLRRARLASEVSDALRKRRRELRREHAELEQERRQWRLDARNLRRSQAADAEATSLNDGTWFVRRVLASGCWDAMLDHLGERQLLAEYSPGEYRALQRALTSGSLHQVVELQHGMCTVKLLQTSMSYTRSGKSTGYSYKKLRLEMKLHVDGKCVYKEESKSRQFAPGGVVSSAHADTMPGFVLRESRGNKSLERPFLGHKQHDTSTLIFGVVDPESPYHAFERELRSQGLPVDEILTDFHFVDRDADGLVSAFDSEEAAALLPGKFPVRVSVIVLVDMFGSVCGICLRHLVEDMRRLETYGSRGLGMELDVQNRAVLSAMAGAGRVWSSAEILETLRHIRRSDMWVATAEFQRFFEKIAEAECAENGTGIQRLGLLAGRACSSLVLGLKADAPGARRGKDWQQSLLHDIGERTFGRAACVSFFGVNHFGMASSDKDQQYRCAWDGGASTWLDYVRRVRLAFEKTRRRKRLARVPIPDAAQKAEELLVRMRRPYGMTMATWCQKVRESYRGLQRALKHARTDDGLAGSAAAGERLQSPTAMAASATSPSGRSTASQAARSPGTPTARRSRPVSDEGSSTTLLSPGQRRQSVETVTEPEAGDEIAQEHPAHDVAEEHPDGRARPQKKAKDAKKRKKDDDDSSSSGDDGWGLQLWNELEQDLPEVLPTEILRWLMLRRSSLTPQQRLNVLSSIGNSLRAEDVELGLRGAEDELRLQEHGPSSKGYGKKGSRASSFWVEQDGEWGLLAVAEEDQDEWLEGVHWLGSFNSLSEAYGVSSMDSAGHEHSAEEIYWAPEPEGGHTKWTLDTDGEHYTQDAMGVYWSWPAWEAASFMSTSLLPEQKELSDSYAAYEGKLRTFAESRSLMQAKGQSRGYYPLGGKGKKGAGKGKFGAKGRGRSYPGSSSAPSSPTFQSEALAVNVRHPSYTGCFICGDKSHAYQDCPRRGKGKGHGKPGKVFMVTDADNINTLPAEVLAVVESPNLEGYGVLDTGATESVASLESLDHIVRKRQDSCRGECCVQVVPGPSKNFCFGNGSTQQSESFVLLSQKLGGFTVSLGLFTIDSRGVALLIAIKTLEKLGAVIDCSRGVMIMKTIDDSLVVPLKRSAAGHLLLNMATQDWLEGGAKIHYLESTTASEELDVAHSLSDQAATASDPPVTTSAAASKGKGKGKKKPKVPWEEKYHASRTTGPDPRDPRCTGPPCNGSHQPQANANQAAYWTTCTCCGMRLSYTPVFGGHGIYQSSTARRDRFRIIPRFKWRLSANKHRTAKDRTIAMDAAERSCLKRLEKIRADKEKLAPRGARPKAGTTPFPQHPGEPSTAPPPKSLTPSGPVVDLEADERMPPHPSRERTQSGGATGEHRPDQEFSSTVGDLGCFMGQCVSSWRDRFGKLKGPLDGGNEEVGDNLQVDDAGMTIPAEGHLTFEEKKLMLSYIQEGHHEIEQLVAACGCVGERLDLVELTSDPQSWVTEWVTKLGGRAIRAGVANGCDLLRPAGREQLRRLREHRPRWVWASFDSPVAGLDDDGVEDTWWKAQSMRKRARRLFRHATIILSEFVKDGGNVVWDWPNGAQAWKFPEMARFWAEVPDHDEVVLHGSACTTSFSKAAASCIMKPTSENYSLAVEEVKVDSNILNTMTEAELERLTITLLKLHRRCGHPGRQAFLRTLKARGADERTLAVANQLKCPECLESTLKKPAPQVSLEKEEVLWNTLQMDAFVYKHGDQVHHFILFLDEASSFAVVADMVTHHVDVGANIDTEGVINALESAWIQYFGYPKKIRCDLEGAFRGRGLEEYAASRGIEILPVPAEHHESTGDVERNIGTLKLRMEKFLRGTETSSQRAAYAMVCAHNNGARVGGYAPCQWAFGRFTEGLDNLAALTAQGDPEHVMAQNLALRQQAERTYSVMRAKAKISRALNTRAVPSTVFPGDLVYYQRYKVPADRPAHELVDLPRMRTARWYGPGRVLATETRSLEEGGVRCMAINSVTERGIANANEEAVQIQPHGNVAEVEPGLFVVKVHKVWRHYHDNQLNLLFLLPLVLTKVFLPNLVSPKYHDNHLKPLHLLLLVLVKPRVSAALETTALP</sequence>
<evidence type="ECO:0000256" key="10">
    <source>
        <dbReference type="SAM" id="Phobius"/>
    </source>
</evidence>
<dbReference type="GO" id="GO:0003676">
    <property type="term" value="F:nucleic acid binding"/>
    <property type="evidence" value="ECO:0007669"/>
    <property type="project" value="InterPro"/>
</dbReference>
<keyword evidence="7" id="KW-0863">Zinc-finger</keyword>
<feature type="compositionally biased region" description="Polar residues" evidence="9">
    <location>
        <begin position="2286"/>
        <end position="2303"/>
    </location>
</feature>
<dbReference type="EMBL" id="LSRX01000554">
    <property type="protein sequence ID" value="OLP94187.1"/>
    <property type="molecule type" value="Genomic_DNA"/>
</dbReference>
<dbReference type="Proteomes" id="UP000186817">
    <property type="component" value="Unassembled WGS sequence"/>
</dbReference>
<feature type="region of interest" description="Disordered" evidence="9">
    <location>
        <begin position="1097"/>
        <end position="1136"/>
    </location>
</feature>
<evidence type="ECO:0000256" key="3">
    <source>
        <dbReference type="ARBA" id="ARBA00022722"/>
    </source>
</evidence>
<feature type="transmembrane region" description="Helical" evidence="10">
    <location>
        <begin position="6"/>
        <end position="26"/>
    </location>
</feature>
<feature type="compositionally biased region" description="Polar residues" evidence="9">
    <location>
        <begin position="590"/>
        <end position="602"/>
    </location>
</feature>
<name>A0A1Q9DG76_SYMMI</name>
<keyword evidence="1" id="KW-0808">Transferase</keyword>
<feature type="domain" description="Integrase catalytic" evidence="12">
    <location>
        <begin position="2831"/>
        <end position="3005"/>
    </location>
</feature>
<reference evidence="13 14" key="1">
    <citation type="submission" date="2016-02" db="EMBL/GenBank/DDBJ databases">
        <title>Genome analysis of coral dinoflagellate symbionts highlights evolutionary adaptations to a symbiotic lifestyle.</title>
        <authorList>
            <person name="Aranda M."/>
            <person name="Li Y."/>
            <person name="Liew Y.J."/>
            <person name="Baumgarten S."/>
            <person name="Simakov O."/>
            <person name="Wilson M."/>
            <person name="Piel J."/>
            <person name="Ashoor H."/>
            <person name="Bougouffa S."/>
            <person name="Bajic V.B."/>
            <person name="Ryu T."/>
            <person name="Ravasi T."/>
            <person name="Bayer T."/>
            <person name="Micklem G."/>
            <person name="Kim H."/>
            <person name="Bhak J."/>
            <person name="Lajeunesse T.C."/>
            <person name="Voolstra C.R."/>
        </authorList>
    </citation>
    <scope>NUCLEOTIDE SEQUENCE [LARGE SCALE GENOMIC DNA]</scope>
    <source>
        <strain evidence="13 14">CCMP2467</strain>
    </source>
</reference>
<dbReference type="PANTHER" id="PTHR37984:SF5">
    <property type="entry name" value="PROTEIN NYNRIN-LIKE"/>
    <property type="match status" value="1"/>
</dbReference>
<feature type="coiled-coil region" evidence="8">
    <location>
        <begin position="1152"/>
        <end position="1193"/>
    </location>
</feature>
<feature type="region of interest" description="Disordered" evidence="9">
    <location>
        <begin position="2018"/>
        <end position="2053"/>
    </location>
</feature>
<dbReference type="GO" id="GO:0003964">
    <property type="term" value="F:RNA-directed DNA polymerase activity"/>
    <property type="evidence" value="ECO:0007669"/>
    <property type="project" value="UniProtKB-KW"/>
</dbReference>
<dbReference type="PANTHER" id="PTHR37984">
    <property type="entry name" value="PROTEIN CBG26694"/>
    <property type="match status" value="1"/>
</dbReference>
<dbReference type="PROSITE" id="PS00141">
    <property type="entry name" value="ASP_PROTEASE"/>
    <property type="match status" value="1"/>
</dbReference>
<dbReference type="OrthoDB" id="6344460at2759"/>
<dbReference type="InterPro" id="IPR012337">
    <property type="entry name" value="RNaseH-like_sf"/>
</dbReference>
<dbReference type="InterPro" id="IPR036397">
    <property type="entry name" value="RNaseH_sf"/>
</dbReference>
<feature type="compositionally biased region" description="Polar residues" evidence="9">
    <location>
        <begin position="675"/>
        <end position="690"/>
    </location>
</feature>
<evidence type="ECO:0000259" key="12">
    <source>
        <dbReference type="PROSITE" id="PS50994"/>
    </source>
</evidence>
<keyword evidence="8" id="KW-0175">Coiled coil</keyword>
<feature type="compositionally biased region" description="Basic residues" evidence="9">
    <location>
        <begin position="1768"/>
        <end position="1780"/>
    </location>
</feature>
<feature type="compositionally biased region" description="Polar residues" evidence="9">
    <location>
        <begin position="792"/>
        <end position="806"/>
    </location>
</feature>
<feature type="compositionally biased region" description="Pro residues" evidence="9">
    <location>
        <begin position="2452"/>
        <end position="2466"/>
    </location>
</feature>
<feature type="region of interest" description="Disordered" evidence="9">
    <location>
        <begin position="2285"/>
        <end position="2350"/>
    </location>
</feature>
<feature type="compositionally biased region" description="Low complexity" evidence="9">
    <location>
        <begin position="2040"/>
        <end position="2052"/>
    </location>
</feature>
<keyword evidence="6" id="KW-0695">RNA-directed DNA polymerase</keyword>
<accession>A0A1Q9DG76</accession>
<feature type="compositionally biased region" description="Basic and acidic residues" evidence="9">
    <location>
        <begin position="2479"/>
        <end position="2491"/>
    </location>
</feature>
<comment type="caution">
    <text evidence="13">The sequence shown here is derived from an EMBL/GenBank/DDBJ whole genome shotgun (WGS) entry which is preliminary data.</text>
</comment>
<feature type="compositionally biased region" description="Basic residues" evidence="9">
    <location>
        <begin position="2023"/>
        <end position="2039"/>
    </location>
</feature>
<keyword evidence="7" id="KW-0862">Zinc</keyword>
<evidence type="ECO:0000256" key="5">
    <source>
        <dbReference type="ARBA" id="ARBA00022801"/>
    </source>
</evidence>
<feature type="domain" description="CCHC-type" evidence="11">
    <location>
        <begin position="2071"/>
        <end position="2086"/>
    </location>
</feature>
<dbReference type="InterPro" id="IPR050951">
    <property type="entry name" value="Retrovirus_Pol_polyprotein"/>
</dbReference>
<keyword evidence="2" id="KW-0548">Nucleotidyltransferase</keyword>
<evidence type="ECO:0000259" key="11">
    <source>
        <dbReference type="PROSITE" id="PS50158"/>
    </source>
</evidence>
<evidence type="ECO:0000256" key="7">
    <source>
        <dbReference type="PROSITE-ProRule" id="PRU00047"/>
    </source>
</evidence>
<dbReference type="SUPFAM" id="SSF53098">
    <property type="entry name" value="Ribonuclease H-like"/>
    <property type="match status" value="1"/>
</dbReference>
<evidence type="ECO:0000256" key="9">
    <source>
        <dbReference type="SAM" id="MobiDB-lite"/>
    </source>
</evidence>
<proteinExistence type="predicted"/>
<dbReference type="PROSITE" id="PS50994">
    <property type="entry name" value="INTEGRASE"/>
    <property type="match status" value="1"/>
</dbReference>
<evidence type="ECO:0000313" key="13">
    <source>
        <dbReference type="EMBL" id="OLP94187.1"/>
    </source>
</evidence>
<dbReference type="GO" id="GO:0006508">
    <property type="term" value="P:proteolysis"/>
    <property type="evidence" value="ECO:0007669"/>
    <property type="project" value="InterPro"/>
</dbReference>
<evidence type="ECO:0000256" key="4">
    <source>
        <dbReference type="ARBA" id="ARBA00022759"/>
    </source>
</evidence>
<dbReference type="Gene3D" id="3.30.420.10">
    <property type="entry name" value="Ribonuclease H-like superfamily/Ribonuclease H"/>
    <property type="match status" value="1"/>
</dbReference>
<evidence type="ECO:0000256" key="2">
    <source>
        <dbReference type="ARBA" id="ARBA00022695"/>
    </source>
</evidence>
<feature type="compositionally biased region" description="Basic residues" evidence="9">
    <location>
        <begin position="2307"/>
        <end position="2316"/>
    </location>
</feature>
<dbReference type="InterPro" id="IPR001969">
    <property type="entry name" value="Aspartic_peptidase_AS"/>
</dbReference>
<evidence type="ECO:0000313" key="14">
    <source>
        <dbReference type="Proteomes" id="UP000186817"/>
    </source>
</evidence>
<evidence type="ECO:0000256" key="8">
    <source>
        <dbReference type="SAM" id="Coils"/>
    </source>
</evidence>
<organism evidence="13 14">
    <name type="scientific">Symbiodinium microadriaticum</name>
    <name type="common">Dinoflagellate</name>
    <name type="synonym">Zooxanthella microadriatica</name>
    <dbReference type="NCBI Taxonomy" id="2951"/>
    <lineage>
        <taxon>Eukaryota</taxon>
        <taxon>Sar</taxon>
        <taxon>Alveolata</taxon>
        <taxon>Dinophyceae</taxon>
        <taxon>Suessiales</taxon>
        <taxon>Symbiodiniaceae</taxon>
        <taxon>Symbiodinium</taxon>
    </lineage>
</organism>
<keyword evidence="4" id="KW-0255">Endonuclease</keyword>
<feature type="compositionally biased region" description="Polar residues" evidence="9">
    <location>
        <begin position="610"/>
        <end position="621"/>
    </location>
</feature>
<keyword evidence="10" id="KW-0472">Membrane</keyword>
<feature type="region of interest" description="Disordered" evidence="9">
    <location>
        <begin position="782"/>
        <end position="827"/>
    </location>
</feature>
<feature type="compositionally biased region" description="Low complexity" evidence="9">
    <location>
        <begin position="1683"/>
        <end position="1695"/>
    </location>
</feature>